<comment type="caution">
    <text evidence="1">The sequence shown here is derived from an EMBL/GenBank/DDBJ whole genome shotgun (WGS) entry which is preliminary data.</text>
</comment>
<accession>A0A2H9TIG2</accession>
<protein>
    <submittedName>
        <fullName evidence="1">Uncharacterized protein</fullName>
    </submittedName>
</protein>
<dbReference type="EMBL" id="MTSL01000169">
    <property type="protein sequence ID" value="PJF17519.1"/>
    <property type="molecule type" value="Genomic_DNA"/>
</dbReference>
<evidence type="ECO:0000313" key="1">
    <source>
        <dbReference type="EMBL" id="PJF17519.1"/>
    </source>
</evidence>
<proteinExistence type="predicted"/>
<sequence>MLETKLASLFAHLKVADYSQECLTAIHDAKATLTECISRGDLQPGDCRSEGMAHTPFFIEAIQLWNHMVHLGNGNSQKSMITQKIAAYGMLDAMHMCALASKAFLELPEPGYCTLYLQELFMNLGHSEDVKLTLEKINGELDKGAIKQVLNSVITNDAGAVLSALVTCGTVFTQDMAVDLVESALEYMLQKSLLKTPDDCRALFEAFPSISDRPCGRVINTARQVDSTSGTLPSDLTVKELIQVITLLKATTE</sequence>
<keyword evidence="2" id="KW-1185">Reference proteome</keyword>
<organism evidence="1 2">
    <name type="scientific">Paramicrosporidium saccamoebae</name>
    <dbReference type="NCBI Taxonomy" id="1246581"/>
    <lineage>
        <taxon>Eukaryota</taxon>
        <taxon>Fungi</taxon>
        <taxon>Fungi incertae sedis</taxon>
        <taxon>Cryptomycota</taxon>
        <taxon>Cryptomycota incertae sedis</taxon>
        <taxon>Paramicrosporidium</taxon>
    </lineage>
</organism>
<evidence type="ECO:0000313" key="2">
    <source>
        <dbReference type="Proteomes" id="UP000240830"/>
    </source>
</evidence>
<gene>
    <name evidence="1" type="ORF">PSACC_02638</name>
</gene>
<reference evidence="1 2" key="1">
    <citation type="submission" date="2016-10" db="EMBL/GenBank/DDBJ databases">
        <title>The genome of Paramicrosporidium saccamoebae is the missing link in understanding Cryptomycota and Microsporidia evolution.</title>
        <authorList>
            <person name="Quandt C.A."/>
            <person name="Beaudet D."/>
            <person name="Corsaro D."/>
            <person name="Michel R."/>
            <person name="Corradi N."/>
            <person name="James T."/>
        </authorList>
    </citation>
    <scope>NUCLEOTIDE SEQUENCE [LARGE SCALE GENOMIC DNA]</scope>
    <source>
        <strain evidence="1 2">KSL3</strain>
    </source>
</reference>
<name>A0A2H9TIG2_9FUNG</name>
<dbReference type="AlphaFoldDB" id="A0A2H9TIG2"/>
<dbReference type="Proteomes" id="UP000240830">
    <property type="component" value="Unassembled WGS sequence"/>
</dbReference>